<organism evidence="2 3">
    <name type="scientific">Candidatus Korobacter versatilis</name>
    <dbReference type="NCBI Taxonomy" id="658062"/>
    <lineage>
        <taxon>Bacteria</taxon>
        <taxon>Pseudomonadati</taxon>
        <taxon>Acidobacteriota</taxon>
        <taxon>Terriglobia</taxon>
        <taxon>Terriglobales</taxon>
        <taxon>Candidatus Korobacteraceae</taxon>
        <taxon>Candidatus Korobacter</taxon>
    </lineage>
</organism>
<dbReference type="InterPro" id="IPR011990">
    <property type="entry name" value="TPR-like_helical_dom_sf"/>
</dbReference>
<reference evidence="2" key="1">
    <citation type="submission" date="2020-07" db="EMBL/GenBank/DDBJ databases">
        <title>Huge and variable diversity of episymbiotic CPR bacteria and DPANN archaea in groundwater ecosystems.</title>
        <authorList>
            <person name="He C.Y."/>
            <person name="Keren R."/>
            <person name="Whittaker M."/>
            <person name="Farag I.F."/>
            <person name="Doudna J."/>
            <person name="Cate J.H.D."/>
            <person name="Banfield J.F."/>
        </authorList>
    </citation>
    <scope>NUCLEOTIDE SEQUENCE</scope>
    <source>
        <strain evidence="2">NC_groundwater_580_Pr5_B-0.1um_64_19</strain>
    </source>
</reference>
<feature type="repeat" description="TPR" evidence="1">
    <location>
        <begin position="474"/>
        <end position="507"/>
    </location>
</feature>
<name>A0A932A9K1_9BACT</name>
<dbReference type="EMBL" id="JACPNR010000013">
    <property type="protein sequence ID" value="MBI2679159.1"/>
    <property type="molecule type" value="Genomic_DNA"/>
</dbReference>
<keyword evidence="1" id="KW-0802">TPR repeat</keyword>
<evidence type="ECO:0008006" key="4">
    <source>
        <dbReference type="Google" id="ProtNLM"/>
    </source>
</evidence>
<dbReference type="Gene3D" id="1.25.40.10">
    <property type="entry name" value="Tetratricopeptide repeat domain"/>
    <property type="match status" value="1"/>
</dbReference>
<evidence type="ECO:0000256" key="1">
    <source>
        <dbReference type="PROSITE-ProRule" id="PRU00339"/>
    </source>
</evidence>
<sequence>MRPILSALVLLLSSLGYSQHEHSAPLDLTKVGKVNMEISCTPAASAEFDRGLALLHNFWYLRAHETFLATAKLDPECAMAYWGDAMTYNHPFWDAPSPAEEAAAWASVERAAAAKHQSPREAAYVAAVRALYQDAAAVPKTQRDIRYRDAMAAAFAQFPDDETRLFYGLSILGSLPEGVAGFEAQERAAALFEVVYKKDPQHPGALHYLIHADDDPVHATSGLQVAREYAAAAPGVPHALHMPSHIFSRLGYWEESARTNENAWHTSELDVARAHDPTTLRDFHSLNYLHYAYLQLGRYRDARKLTRIIAKQYAAIPDKRTAPDTPGLQARHVRGRTIYALPDRVAYGYFDMLARELMETGEWKRLRELPLVAPSRDFVAMQLQLETMAAAAQHDAPAARTAAAKLAALANARGPHPFVDHPFVLKMMAIQAAQAEAFAARAAGDDTRALARLKEAAAIEDGIESLSQPPYPAIPAHELLGNMLLGMGQNDEAREQFTVALQRTPNRPLAIYGIARASELLGDKAAAATRYAEFMVVWQHADDDRPELRHARAFLATTAGK</sequence>
<dbReference type="SUPFAM" id="SSF48452">
    <property type="entry name" value="TPR-like"/>
    <property type="match status" value="1"/>
</dbReference>
<protein>
    <recommendedName>
        <fullName evidence="4">Tetratricopeptide repeat protein</fullName>
    </recommendedName>
</protein>
<gene>
    <name evidence="2" type="ORF">HYX28_10305</name>
</gene>
<comment type="caution">
    <text evidence="2">The sequence shown here is derived from an EMBL/GenBank/DDBJ whole genome shotgun (WGS) entry which is preliminary data.</text>
</comment>
<evidence type="ECO:0000313" key="2">
    <source>
        <dbReference type="EMBL" id="MBI2679159.1"/>
    </source>
</evidence>
<dbReference type="Proteomes" id="UP000779809">
    <property type="component" value="Unassembled WGS sequence"/>
</dbReference>
<evidence type="ECO:0000313" key="3">
    <source>
        <dbReference type="Proteomes" id="UP000779809"/>
    </source>
</evidence>
<accession>A0A932A9K1</accession>
<proteinExistence type="predicted"/>
<dbReference type="PANTHER" id="PTHR45588">
    <property type="entry name" value="TPR DOMAIN-CONTAINING PROTEIN"/>
    <property type="match status" value="1"/>
</dbReference>
<dbReference type="PANTHER" id="PTHR45588:SF1">
    <property type="entry name" value="WW DOMAIN-CONTAINING PROTEIN"/>
    <property type="match status" value="1"/>
</dbReference>
<dbReference type="AlphaFoldDB" id="A0A932A9K1"/>
<dbReference type="InterPro" id="IPR019734">
    <property type="entry name" value="TPR_rpt"/>
</dbReference>
<dbReference type="PROSITE" id="PS50005">
    <property type="entry name" value="TPR"/>
    <property type="match status" value="1"/>
</dbReference>